<dbReference type="InterPro" id="IPR028989">
    <property type="entry name" value="RimP_N"/>
</dbReference>
<dbReference type="PANTHER" id="PTHR33867:SF1">
    <property type="entry name" value="RIBOSOME MATURATION FACTOR RIMP"/>
    <property type="match status" value="1"/>
</dbReference>
<evidence type="ECO:0000313" key="5">
    <source>
        <dbReference type="EMBL" id="HFI92227.1"/>
    </source>
</evidence>
<comment type="function">
    <text evidence="3">Required for maturation of 30S ribosomal subunits.</text>
</comment>
<sequence length="157" mass="18229">MWAFFVTMDTIKEKILKIVENSLLGTEFLLIETNIRGDQRKRIIEVFVDSAKNISADDLAELSRKINEILSEDEEIGNYRLDVSTPGVERPLRFIEQFPKNINRNFELEYFFGDEVMKLKAKLISVNGKELIFNDGKNEFLINHNQIIKAKVLISFS</sequence>
<dbReference type="SUPFAM" id="SSF75420">
    <property type="entry name" value="YhbC-like, N-terminal domain"/>
    <property type="match status" value="1"/>
</dbReference>
<organism evidence="5">
    <name type="scientific">Ignavibacterium album</name>
    <dbReference type="NCBI Taxonomy" id="591197"/>
    <lineage>
        <taxon>Bacteria</taxon>
        <taxon>Pseudomonadati</taxon>
        <taxon>Ignavibacteriota</taxon>
        <taxon>Ignavibacteria</taxon>
        <taxon>Ignavibacteriales</taxon>
        <taxon>Ignavibacteriaceae</taxon>
        <taxon>Ignavibacterium</taxon>
    </lineage>
</organism>
<dbReference type="EMBL" id="DSUJ01000010">
    <property type="protein sequence ID" value="HFI92227.1"/>
    <property type="molecule type" value="Genomic_DNA"/>
</dbReference>
<dbReference type="PANTHER" id="PTHR33867">
    <property type="entry name" value="RIBOSOME MATURATION FACTOR RIMP"/>
    <property type="match status" value="1"/>
</dbReference>
<dbReference type="GO" id="GO:0005829">
    <property type="term" value="C:cytosol"/>
    <property type="evidence" value="ECO:0007669"/>
    <property type="project" value="TreeGrafter"/>
</dbReference>
<gene>
    <name evidence="3" type="primary">rimP</name>
    <name evidence="5" type="ORF">ENS31_11985</name>
</gene>
<keyword evidence="1 3" id="KW-0963">Cytoplasm</keyword>
<evidence type="ECO:0000256" key="3">
    <source>
        <dbReference type="HAMAP-Rule" id="MF_01077"/>
    </source>
</evidence>
<protein>
    <recommendedName>
        <fullName evidence="3">Ribosome maturation factor RimP</fullName>
    </recommendedName>
</protein>
<dbReference type="AlphaFoldDB" id="A0A7V2ZLL9"/>
<comment type="subcellular location">
    <subcellularLocation>
        <location evidence="3">Cytoplasm</location>
    </subcellularLocation>
</comment>
<comment type="caution">
    <text evidence="5">The sequence shown here is derived from an EMBL/GenBank/DDBJ whole genome shotgun (WGS) entry which is preliminary data.</text>
</comment>
<evidence type="ECO:0000259" key="4">
    <source>
        <dbReference type="Pfam" id="PF02576"/>
    </source>
</evidence>
<accession>A0A7V2ZLL9</accession>
<evidence type="ECO:0000256" key="1">
    <source>
        <dbReference type="ARBA" id="ARBA00022490"/>
    </source>
</evidence>
<dbReference type="Gene3D" id="3.30.300.70">
    <property type="entry name" value="RimP-like superfamily, N-terminal"/>
    <property type="match status" value="1"/>
</dbReference>
<dbReference type="Pfam" id="PF02576">
    <property type="entry name" value="RimP_N"/>
    <property type="match status" value="1"/>
</dbReference>
<evidence type="ECO:0000256" key="2">
    <source>
        <dbReference type="ARBA" id="ARBA00022517"/>
    </source>
</evidence>
<reference evidence="5" key="1">
    <citation type="journal article" date="2020" name="mSystems">
        <title>Genome- and Community-Level Interaction Insights into Carbon Utilization and Element Cycling Functions of Hydrothermarchaeota in Hydrothermal Sediment.</title>
        <authorList>
            <person name="Zhou Z."/>
            <person name="Liu Y."/>
            <person name="Xu W."/>
            <person name="Pan J."/>
            <person name="Luo Z.H."/>
            <person name="Li M."/>
        </authorList>
    </citation>
    <scope>NUCLEOTIDE SEQUENCE [LARGE SCALE GENOMIC DNA]</scope>
    <source>
        <strain evidence="5">SpSt-479</strain>
    </source>
</reference>
<dbReference type="GO" id="GO:0006412">
    <property type="term" value="P:translation"/>
    <property type="evidence" value="ECO:0007669"/>
    <property type="project" value="TreeGrafter"/>
</dbReference>
<keyword evidence="2 3" id="KW-0690">Ribosome biogenesis</keyword>
<dbReference type="GO" id="GO:0000028">
    <property type="term" value="P:ribosomal small subunit assembly"/>
    <property type="evidence" value="ECO:0007669"/>
    <property type="project" value="TreeGrafter"/>
</dbReference>
<dbReference type="InterPro" id="IPR003728">
    <property type="entry name" value="Ribosome_maturation_RimP"/>
</dbReference>
<dbReference type="HAMAP" id="MF_01077">
    <property type="entry name" value="RimP"/>
    <property type="match status" value="1"/>
</dbReference>
<comment type="similarity">
    <text evidence="3">Belongs to the RimP family.</text>
</comment>
<feature type="domain" description="Ribosome maturation factor RimP N-terminal" evidence="4">
    <location>
        <begin position="24"/>
        <end position="89"/>
    </location>
</feature>
<proteinExistence type="inferred from homology"/>
<dbReference type="InterPro" id="IPR035956">
    <property type="entry name" value="RimP_N_sf"/>
</dbReference>
<name>A0A7V2ZLL9_9BACT</name>